<feature type="region of interest" description="Disordered" evidence="1">
    <location>
        <begin position="101"/>
        <end position="152"/>
    </location>
</feature>
<evidence type="ECO:0000313" key="2">
    <source>
        <dbReference type="EMBL" id="KAJ3639117.1"/>
    </source>
</evidence>
<dbReference type="Proteomes" id="UP001168821">
    <property type="component" value="Unassembled WGS sequence"/>
</dbReference>
<name>A0AA38HM74_9CUCU</name>
<comment type="caution">
    <text evidence="2">The sequence shown here is derived from an EMBL/GenBank/DDBJ whole genome shotgun (WGS) entry which is preliminary data.</text>
</comment>
<organism evidence="2 4">
    <name type="scientific">Zophobas morio</name>
    <dbReference type="NCBI Taxonomy" id="2755281"/>
    <lineage>
        <taxon>Eukaryota</taxon>
        <taxon>Metazoa</taxon>
        <taxon>Ecdysozoa</taxon>
        <taxon>Arthropoda</taxon>
        <taxon>Hexapoda</taxon>
        <taxon>Insecta</taxon>
        <taxon>Pterygota</taxon>
        <taxon>Neoptera</taxon>
        <taxon>Endopterygota</taxon>
        <taxon>Coleoptera</taxon>
        <taxon>Polyphaga</taxon>
        <taxon>Cucujiformia</taxon>
        <taxon>Tenebrionidae</taxon>
        <taxon>Zophobas</taxon>
    </lineage>
</organism>
<protein>
    <submittedName>
        <fullName evidence="2">Uncharacterized protein</fullName>
    </submittedName>
</protein>
<dbReference type="AlphaFoldDB" id="A0AA38HM74"/>
<evidence type="ECO:0000256" key="1">
    <source>
        <dbReference type="SAM" id="MobiDB-lite"/>
    </source>
</evidence>
<dbReference type="EMBL" id="JALNTZ010000013">
    <property type="protein sequence ID" value="KAJ3639117.1"/>
    <property type="molecule type" value="Genomic_DNA"/>
</dbReference>
<dbReference type="EMBL" id="JALNTZ010000013">
    <property type="protein sequence ID" value="KAJ3639130.1"/>
    <property type="molecule type" value="Genomic_DNA"/>
</dbReference>
<proteinExistence type="predicted"/>
<gene>
    <name evidence="2" type="ORF">Zmor_004180</name>
    <name evidence="3" type="ORF">Zmor_004193</name>
</gene>
<evidence type="ECO:0000313" key="3">
    <source>
        <dbReference type="EMBL" id="KAJ3639130.1"/>
    </source>
</evidence>
<evidence type="ECO:0000313" key="4">
    <source>
        <dbReference type="Proteomes" id="UP001168821"/>
    </source>
</evidence>
<accession>A0AA38HM74</accession>
<feature type="compositionally biased region" description="Polar residues" evidence="1">
    <location>
        <begin position="140"/>
        <end position="152"/>
    </location>
</feature>
<sequence length="152" mass="16109">MSVRVPWNPLAGRYGLEREEHRSCGGVRIFPSDLENPGEGHVEASRRFVPISAAGLQGEEPLVDRIMIGSEDRGVSGLSGKRVAADVPGLGEVKRCRFGGNVGSEPGPVPWPPAEPSCYEAPGAPERASGCPLRPPFNGQLRTGTDRGNPTV</sequence>
<keyword evidence="4" id="KW-1185">Reference proteome</keyword>
<reference evidence="2" key="1">
    <citation type="journal article" date="2023" name="G3 (Bethesda)">
        <title>Whole genome assemblies of Zophobas morio and Tenebrio molitor.</title>
        <authorList>
            <person name="Kaur S."/>
            <person name="Stinson S.A."/>
            <person name="diCenzo G.C."/>
        </authorList>
    </citation>
    <scope>NUCLEOTIDE SEQUENCE</scope>
    <source>
        <strain evidence="2">QUZm001</strain>
    </source>
</reference>